<dbReference type="Gene3D" id="1.10.357.10">
    <property type="entry name" value="Tetracycline Repressor, domain 2"/>
    <property type="match status" value="1"/>
</dbReference>
<dbReference type="PRINTS" id="PR00455">
    <property type="entry name" value="HTHTETR"/>
</dbReference>
<dbReference type="InterPro" id="IPR050109">
    <property type="entry name" value="HTH-type_TetR-like_transc_reg"/>
</dbReference>
<dbReference type="SUPFAM" id="SSF48498">
    <property type="entry name" value="Tetracyclin repressor-like, C-terminal domain"/>
    <property type="match status" value="1"/>
</dbReference>
<dbReference type="InterPro" id="IPR036271">
    <property type="entry name" value="Tet_transcr_reg_TetR-rel_C_sf"/>
</dbReference>
<dbReference type="InterPro" id="IPR013570">
    <property type="entry name" value="Tscrpt_reg_YsiA_C"/>
</dbReference>
<dbReference type="Pfam" id="PF08359">
    <property type="entry name" value="TetR_C_4"/>
    <property type="match status" value="1"/>
</dbReference>
<reference evidence="4" key="1">
    <citation type="journal article" date="2020" name="mSystems">
        <title>Genome- and Community-Level Interaction Insights into Carbon Utilization and Element Cycling Functions of Hydrothermarchaeota in Hydrothermal Sediment.</title>
        <authorList>
            <person name="Zhou Z."/>
            <person name="Liu Y."/>
            <person name="Xu W."/>
            <person name="Pan J."/>
            <person name="Luo Z.H."/>
            <person name="Li M."/>
        </authorList>
    </citation>
    <scope>NUCLEOTIDE SEQUENCE [LARGE SCALE GENOMIC DNA]</scope>
    <source>
        <strain evidence="4">SpSt-1224</strain>
    </source>
</reference>
<name>A0A7C2XN12_9BACT</name>
<dbReference type="EMBL" id="DSDS01000004">
    <property type="protein sequence ID" value="HET97113.1"/>
    <property type="molecule type" value="Genomic_DNA"/>
</dbReference>
<protein>
    <submittedName>
        <fullName evidence="4">TetR/AcrR family transcriptional regulator</fullName>
    </submittedName>
</protein>
<dbReference type="SUPFAM" id="SSF46689">
    <property type="entry name" value="Homeodomain-like"/>
    <property type="match status" value="1"/>
</dbReference>
<evidence type="ECO:0000256" key="1">
    <source>
        <dbReference type="ARBA" id="ARBA00023125"/>
    </source>
</evidence>
<feature type="DNA-binding region" description="H-T-H motif" evidence="2">
    <location>
        <begin position="28"/>
        <end position="47"/>
    </location>
</feature>
<gene>
    <name evidence="4" type="ORF">ENN98_00105</name>
</gene>
<dbReference type="PANTHER" id="PTHR30055:SF195">
    <property type="entry name" value="FATTY ACID METABOLISM REGULATOR PROTEIN"/>
    <property type="match status" value="1"/>
</dbReference>
<evidence type="ECO:0000259" key="3">
    <source>
        <dbReference type="PROSITE" id="PS50977"/>
    </source>
</evidence>
<dbReference type="AlphaFoldDB" id="A0A7C2XN12"/>
<organism evidence="4">
    <name type="scientific">Desulfurivibrio alkaliphilus</name>
    <dbReference type="NCBI Taxonomy" id="427923"/>
    <lineage>
        <taxon>Bacteria</taxon>
        <taxon>Pseudomonadati</taxon>
        <taxon>Thermodesulfobacteriota</taxon>
        <taxon>Desulfobulbia</taxon>
        <taxon>Desulfobulbales</taxon>
        <taxon>Desulfobulbaceae</taxon>
        <taxon>Desulfurivibrio</taxon>
    </lineage>
</organism>
<dbReference type="PROSITE" id="PS50977">
    <property type="entry name" value="HTH_TETR_2"/>
    <property type="match status" value="1"/>
</dbReference>
<dbReference type="Gene3D" id="1.10.10.60">
    <property type="entry name" value="Homeodomain-like"/>
    <property type="match status" value="1"/>
</dbReference>
<proteinExistence type="predicted"/>
<dbReference type="Proteomes" id="UP000885986">
    <property type="component" value="Unassembled WGS sequence"/>
</dbReference>
<accession>A0A7C2XN12</accession>
<evidence type="ECO:0000313" key="4">
    <source>
        <dbReference type="EMBL" id="HET97113.1"/>
    </source>
</evidence>
<keyword evidence="1 2" id="KW-0238">DNA-binding</keyword>
<dbReference type="PANTHER" id="PTHR30055">
    <property type="entry name" value="HTH-TYPE TRANSCRIPTIONAL REGULATOR RUTR"/>
    <property type="match status" value="1"/>
</dbReference>
<dbReference type="InterPro" id="IPR009057">
    <property type="entry name" value="Homeodomain-like_sf"/>
</dbReference>
<feature type="domain" description="HTH tetR-type" evidence="3">
    <location>
        <begin position="5"/>
        <end position="65"/>
    </location>
</feature>
<evidence type="ECO:0000256" key="2">
    <source>
        <dbReference type="PROSITE-ProRule" id="PRU00335"/>
    </source>
</evidence>
<comment type="caution">
    <text evidence="4">The sequence shown here is derived from an EMBL/GenBank/DDBJ whole genome shotgun (WGS) entry which is preliminary data.</text>
</comment>
<dbReference type="GO" id="GO:0000976">
    <property type="term" value="F:transcription cis-regulatory region binding"/>
    <property type="evidence" value="ECO:0007669"/>
    <property type="project" value="TreeGrafter"/>
</dbReference>
<dbReference type="GO" id="GO:0003700">
    <property type="term" value="F:DNA-binding transcription factor activity"/>
    <property type="evidence" value="ECO:0007669"/>
    <property type="project" value="TreeGrafter"/>
</dbReference>
<sequence>MIRTADKHSKILEAAIRVFSRKGFFHARISDIAKEAQVADGTIYLYFNNKYDILISLFEEEIGKIIMEVKLLLESKADDNPREMLRIFATHHLQMMDDRRELAEVLQMELRQSNKFMREYRNTKFSEYLDIISGIVRKGQELGVFRPDVLPGVFKRAFFGALDETARLWILSPDHSYSIHETAEQISAIFINGIIQPAAR</sequence>
<dbReference type="InterPro" id="IPR001647">
    <property type="entry name" value="HTH_TetR"/>
</dbReference>
<dbReference type="Pfam" id="PF00440">
    <property type="entry name" value="TetR_N"/>
    <property type="match status" value="1"/>
</dbReference>